<evidence type="ECO:0000256" key="1">
    <source>
        <dbReference type="SAM" id="SignalP"/>
    </source>
</evidence>
<feature type="chain" id="PRO_5014811625" evidence="1">
    <location>
        <begin position="18"/>
        <end position="154"/>
    </location>
</feature>
<keyword evidence="1" id="KW-0732">Signal</keyword>
<protein>
    <submittedName>
        <fullName evidence="2">Putative secreted protein</fullName>
    </submittedName>
</protein>
<sequence>MVRALVVACTLWSITTHQRIATVPIGTVTPGIVIVVRPAVRIRTALCVLARIDAVPVNAGFRRRTVAVAAATDLVASELRITGVTFAAGTDRSVELYPAFGVLRAQAGTDGARILALSVDARLIIRTLAIAGTLGLRGLQWRLLITLYHTLHER</sequence>
<dbReference type="EMBL" id="GGFL01011825">
    <property type="protein sequence ID" value="MBW76003.1"/>
    <property type="molecule type" value="Transcribed_RNA"/>
</dbReference>
<name>A0A2M4DEN3_ANODA</name>
<dbReference type="AlphaFoldDB" id="A0A2M4DEN3"/>
<accession>A0A2M4DEN3</accession>
<evidence type="ECO:0000313" key="2">
    <source>
        <dbReference type="EMBL" id="MBW76003.1"/>
    </source>
</evidence>
<organism evidence="2">
    <name type="scientific">Anopheles darlingi</name>
    <name type="common">Mosquito</name>
    <dbReference type="NCBI Taxonomy" id="43151"/>
    <lineage>
        <taxon>Eukaryota</taxon>
        <taxon>Metazoa</taxon>
        <taxon>Ecdysozoa</taxon>
        <taxon>Arthropoda</taxon>
        <taxon>Hexapoda</taxon>
        <taxon>Insecta</taxon>
        <taxon>Pterygota</taxon>
        <taxon>Neoptera</taxon>
        <taxon>Endopterygota</taxon>
        <taxon>Diptera</taxon>
        <taxon>Nematocera</taxon>
        <taxon>Culicoidea</taxon>
        <taxon>Culicidae</taxon>
        <taxon>Anophelinae</taxon>
        <taxon>Anopheles</taxon>
    </lineage>
</organism>
<proteinExistence type="predicted"/>
<reference evidence="2" key="1">
    <citation type="submission" date="2018-01" db="EMBL/GenBank/DDBJ databases">
        <title>An insight into the sialome of Amazonian anophelines.</title>
        <authorList>
            <person name="Ribeiro J.M."/>
            <person name="Scarpassa V."/>
            <person name="Calvo E."/>
        </authorList>
    </citation>
    <scope>NUCLEOTIDE SEQUENCE</scope>
</reference>
<feature type="signal peptide" evidence="1">
    <location>
        <begin position="1"/>
        <end position="17"/>
    </location>
</feature>